<dbReference type="RefSeq" id="WP_167022239.1">
    <property type="nucleotide sequence ID" value="NZ_CP050177.1"/>
</dbReference>
<dbReference type="Proteomes" id="UP000501179">
    <property type="component" value="Chromosome"/>
</dbReference>
<reference evidence="2 3" key="1">
    <citation type="submission" date="2020-03" db="EMBL/GenBank/DDBJ databases">
        <title>A novel species.</title>
        <authorList>
            <person name="Gao J."/>
        </authorList>
    </citation>
    <scope>NUCLEOTIDE SEQUENCE [LARGE SCALE GENOMIC DNA]</scope>
    <source>
        <strain evidence="2 3">QMT-12</strain>
    </source>
</reference>
<dbReference type="InterPro" id="IPR006311">
    <property type="entry name" value="TAT_signal"/>
</dbReference>
<keyword evidence="1" id="KW-0732">Signal</keyword>
<feature type="chain" id="PRO_5026155060" evidence="1">
    <location>
        <begin position="33"/>
        <end position="142"/>
    </location>
</feature>
<evidence type="ECO:0000313" key="3">
    <source>
        <dbReference type="Proteomes" id="UP000501179"/>
    </source>
</evidence>
<name>A0A6G9GRZ4_9ACTN</name>
<feature type="signal peptide" evidence="1">
    <location>
        <begin position="1"/>
        <end position="32"/>
    </location>
</feature>
<accession>A0A6G9GRZ4</accession>
<sequence>MRFGISRRAAAVGALAAALVGGTALTAPPAGAAVTQAKYNGVCGPAYRVVDSAPVGTLGTVFLTVDPARGTHCVVTVRSKPGARMYMAAYVNTSMDPDPIDDTGEFTTYAGPVYAGSTTDCVGWWGWIGATHGEGPVTTGCE</sequence>
<dbReference type="KEGG" id="slia:HA039_00815"/>
<protein>
    <submittedName>
        <fullName evidence="2">Spore-associated protein</fullName>
    </submittedName>
</protein>
<dbReference type="AlphaFoldDB" id="A0A6G9GRZ4"/>
<gene>
    <name evidence="2" type="ORF">HA039_00815</name>
</gene>
<evidence type="ECO:0000256" key="1">
    <source>
        <dbReference type="SAM" id="SignalP"/>
    </source>
</evidence>
<keyword evidence="3" id="KW-1185">Reference proteome</keyword>
<proteinExistence type="predicted"/>
<organism evidence="2 3">
    <name type="scientific">Streptomyces liangshanensis</name>
    <dbReference type="NCBI Taxonomy" id="2717324"/>
    <lineage>
        <taxon>Bacteria</taxon>
        <taxon>Bacillati</taxon>
        <taxon>Actinomycetota</taxon>
        <taxon>Actinomycetes</taxon>
        <taxon>Kitasatosporales</taxon>
        <taxon>Streptomycetaceae</taxon>
        <taxon>Streptomyces</taxon>
    </lineage>
</organism>
<evidence type="ECO:0000313" key="2">
    <source>
        <dbReference type="EMBL" id="QIQ01028.1"/>
    </source>
</evidence>
<dbReference type="EMBL" id="CP050177">
    <property type="protein sequence ID" value="QIQ01028.1"/>
    <property type="molecule type" value="Genomic_DNA"/>
</dbReference>
<dbReference type="PROSITE" id="PS51318">
    <property type="entry name" value="TAT"/>
    <property type="match status" value="1"/>
</dbReference>